<dbReference type="AlphaFoldDB" id="A0A0N4WJL2"/>
<reference evidence="3" key="1">
    <citation type="submission" date="2017-02" db="UniProtKB">
        <authorList>
            <consortium name="WormBaseParasite"/>
        </authorList>
    </citation>
    <scope>IDENTIFICATION</scope>
</reference>
<evidence type="ECO:0000313" key="3">
    <source>
        <dbReference type="WBParaSite" id="HPLM_0001120701-mRNA-1"/>
    </source>
</evidence>
<reference evidence="1 2" key="2">
    <citation type="submission" date="2018-11" db="EMBL/GenBank/DDBJ databases">
        <authorList>
            <consortium name="Pathogen Informatics"/>
        </authorList>
    </citation>
    <scope>NUCLEOTIDE SEQUENCE [LARGE SCALE GENOMIC DNA]</scope>
    <source>
        <strain evidence="1 2">MHpl1</strain>
    </source>
</reference>
<dbReference type="WBParaSite" id="HPLM_0001120701-mRNA-1">
    <property type="protein sequence ID" value="HPLM_0001120701-mRNA-1"/>
    <property type="gene ID" value="HPLM_0001120701"/>
</dbReference>
<sequence length="93" mass="10696">MTTLPRHRLRRDYADQQIFVALITSARVAPHHRLCVGSETPKPYFKCCVDRVKSYYRGDFLNDHLLVVNWVHAQDSLCLWFVDSGKPAYSGAS</sequence>
<proteinExistence type="predicted"/>
<protein>
    <submittedName>
        <fullName evidence="3">Transposase</fullName>
    </submittedName>
</protein>
<organism evidence="3">
    <name type="scientific">Haemonchus placei</name>
    <name type="common">Barber's pole worm</name>
    <dbReference type="NCBI Taxonomy" id="6290"/>
    <lineage>
        <taxon>Eukaryota</taxon>
        <taxon>Metazoa</taxon>
        <taxon>Ecdysozoa</taxon>
        <taxon>Nematoda</taxon>
        <taxon>Chromadorea</taxon>
        <taxon>Rhabditida</taxon>
        <taxon>Rhabditina</taxon>
        <taxon>Rhabditomorpha</taxon>
        <taxon>Strongyloidea</taxon>
        <taxon>Trichostrongylidae</taxon>
        <taxon>Haemonchus</taxon>
    </lineage>
</organism>
<gene>
    <name evidence="1" type="ORF">HPLM_LOCUS11199</name>
</gene>
<dbReference type="EMBL" id="UZAF01017494">
    <property type="protein sequence ID" value="VDO42212.1"/>
    <property type="molecule type" value="Genomic_DNA"/>
</dbReference>
<dbReference type="Proteomes" id="UP000268014">
    <property type="component" value="Unassembled WGS sequence"/>
</dbReference>
<evidence type="ECO:0000313" key="2">
    <source>
        <dbReference type="Proteomes" id="UP000268014"/>
    </source>
</evidence>
<keyword evidence="2" id="KW-1185">Reference proteome</keyword>
<evidence type="ECO:0000313" key="1">
    <source>
        <dbReference type="EMBL" id="VDO42212.1"/>
    </source>
</evidence>
<accession>A0A0N4WJL2</accession>
<name>A0A0N4WJL2_HAEPC</name>